<sequence>MRSVARARRPHRTPNLERAPRDLQHITDHFRSHRFAYYCSAALIVLEEMQRLCDGPAHIFVQLICPHVDSEQRPAGDISCFLSNGFKMYPIILRVCKKK</sequence>
<dbReference type="EMBL" id="JALNTZ010000002">
    <property type="protein sequence ID" value="KAJ3663046.1"/>
    <property type="molecule type" value="Genomic_DNA"/>
</dbReference>
<organism evidence="1 2">
    <name type="scientific">Zophobas morio</name>
    <dbReference type="NCBI Taxonomy" id="2755281"/>
    <lineage>
        <taxon>Eukaryota</taxon>
        <taxon>Metazoa</taxon>
        <taxon>Ecdysozoa</taxon>
        <taxon>Arthropoda</taxon>
        <taxon>Hexapoda</taxon>
        <taxon>Insecta</taxon>
        <taxon>Pterygota</taxon>
        <taxon>Neoptera</taxon>
        <taxon>Endopterygota</taxon>
        <taxon>Coleoptera</taxon>
        <taxon>Polyphaga</taxon>
        <taxon>Cucujiformia</taxon>
        <taxon>Tenebrionidae</taxon>
        <taxon>Zophobas</taxon>
    </lineage>
</organism>
<accession>A0AA38IX56</accession>
<dbReference type="AlphaFoldDB" id="A0AA38IX56"/>
<protein>
    <submittedName>
        <fullName evidence="1">Uncharacterized protein</fullName>
    </submittedName>
</protein>
<proteinExistence type="predicted"/>
<dbReference type="Proteomes" id="UP001168821">
    <property type="component" value="Unassembled WGS sequence"/>
</dbReference>
<evidence type="ECO:0000313" key="1">
    <source>
        <dbReference type="EMBL" id="KAJ3663046.1"/>
    </source>
</evidence>
<reference evidence="1" key="1">
    <citation type="journal article" date="2023" name="G3 (Bethesda)">
        <title>Whole genome assemblies of Zophobas morio and Tenebrio molitor.</title>
        <authorList>
            <person name="Kaur S."/>
            <person name="Stinson S.A."/>
            <person name="diCenzo G.C."/>
        </authorList>
    </citation>
    <scope>NUCLEOTIDE SEQUENCE</scope>
    <source>
        <strain evidence="1">QUZm001</strain>
    </source>
</reference>
<comment type="caution">
    <text evidence="1">The sequence shown here is derived from an EMBL/GenBank/DDBJ whole genome shotgun (WGS) entry which is preliminary data.</text>
</comment>
<name>A0AA38IX56_9CUCU</name>
<gene>
    <name evidence="1" type="ORF">Zmor_007355</name>
</gene>
<keyword evidence="2" id="KW-1185">Reference proteome</keyword>
<evidence type="ECO:0000313" key="2">
    <source>
        <dbReference type="Proteomes" id="UP001168821"/>
    </source>
</evidence>